<dbReference type="PANTHER" id="PTHR12126:SF11">
    <property type="entry name" value="NADH DEHYDROGENASE [UBIQUINONE] 1 ALPHA SUBCOMPLEX SUBUNIT 9, MITOCHONDRIAL"/>
    <property type="match status" value="1"/>
</dbReference>
<proteinExistence type="predicted"/>
<dbReference type="PANTHER" id="PTHR12126">
    <property type="entry name" value="NADH-UBIQUINONE OXIDOREDUCTASE 39 KDA SUBUNIT-RELATED"/>
    <property type="match status" value="1"/>
</dbReference>
<evidence type="ECO:0000313" key="2">
    <source>
        <dbReference type="EMBL" id="KIM28918.1"/>
    </source>
</evidence>
<dbReference type="EMBL" id="KN824290">
    <property type="protein sequence ID" value="KIM28918.1"/>
    <property type="molecule type" value="Genomic_DNA"/>
</dbReference>
<sequence>MLRGAPVSLCRPSHTRAYADLLTVRNKPIISSGPAGRSAVTGHVATVFGCTGFLGRYVVAKLAKRGTQVVVPYRDENTKRHLRPMGDLGQIVPLELDIRNHEQIAECVRHSDIVYNLIGRDYETKNFDFHSVNVTGAEAIAGISADCGVPRLVHVSHISANHKSSSEFYKTKAEGEDAVRAAFPDAIVVRPSEMYGIEDRLLNSFAAWPMLWKFNKGGSTMNPVHVQDVAQALANISRLPELDGETLNLPGPITFSHKELEQLVSLFTFHPVSTFPEVPKNLALMISRLAQKAWWPMLSPDGIERRFISEPTVEELSGGDWDKVGVTPAEIEEVAIAVLRRYRSGRNYVRPVVLPNAPKRTSHYHITE</sequence>
<dbReference type="InterPro" id="IPR036291">
    <property type="entry name" value="NAD(P)-bd_dom_sf"/>
</dbReference>
<feature type="domain" description="NAD-dependent epimerase/dehydratase" evidence="1">
    <location>
        <begin position="46"/>
        <end position="239"/>
    </location>
</feature>
<accession>A0A0C2WRX5</accession>
<gene>
    <name evidence="2" type="ORF">M408DRAFT_328984</name>
</gene>
<name>A0A0C2WRX5_SERVB</name>
<dbReference type="GO" id="GO:0044877">
    <property type="term" value="F:protein-containing complex binding"/>
    <property type="evidence" value="ECO:0007669"/>
    <property type="project" value="TreeGrafter"/>
</dbReference>
<dbReference type="InterPro" id="IPR001509">
    <property type="entry name" value="Epimerase_deHydtase"/>
</dbReference>
<dbReference type="GO" id="GO:0005739">
    <property type="term" value="C:mitochondrion"/>
    <property type="evidence" value="ECO:0007669"/>
    <property type="project" value="TreeGrafter"/>
</dbReference>
<dbReference type="Gene3D" id="3.40.50.720">
    <property type="entry name" value="NAD(P)-binding Rossmann-like Domain"/>
    <property type="match status" value="1"/>
</dbReference>
<keyword evidence="3" id="KW-1185">Reference proteome</keyword>
<dbReference type="STRING" id="933852.A0A0C2WRX5"/>
<dbReference type="AlphaFoldDB" id="A0A0C2WRX5"/>
<dbReference type="InterPro" id="IPR051207">
    <property type="entry name" value="ComplexI_NDUFA9_subunit"/>
</dbReference>
<dbReference type="CDD" id="cd05271">
    <property type="entry name" value="NDUFA9_like_SDR_a"/>
    <property type="match status" value="1"/>
</dbReference>
<dbReference type="HOGENOM" id="CLU_007383_6_4_1"/>
<dbReference type="SUPFAM" id="SSF51735">
    <property type="entry name" value="NAD(P)-binding Rossmann-fold domains"/>
    <property type="match status" value="1"/>
</dbReference>
<dbReference type="Proteomes" id="UP000054097">
    <property type="component" value="Unassembled WGS sequence"/>
</dbReference>
<reference evidence="2 3" key="1">
    <citation type="submission" date="2014-04" db="EMBL/GenBank/DDBJ databases">
        <authorList>
            <consortium name="DOE Joint Genome Institute"/>
            <person name="Kuo A."/>
            <person name="Zuccaro A."/>
            <person name="Kohler A."/>
            <person name="Nagy L.G."/>
            <person name="Floudas D."/>
            <person name="Copeland A."/>
            <person name="Barry K.W."/>
            <person name="Cichocki N."/>
            <person name="Veneault-Fourrey C."/>
            <person name="LaButti K."/>
            <person name="Lindquist E.A."/>
            <person name="Lipzen A."/>
            <person name="Lundell T."/>
            <person name="Morin E."/>
            <person name="Murat C."/>
            <person name="Sun H."/>
            <person name="Tunlid A."/>
            <person name="Henrissat B."/>
            <person name="Grigoriev I.V."/>
            <person name="Hibbett D.S."/>
            <person name="Martin F."/>
            <person name="Nordberg H.P."/>
            <person name="Cantor M.N."/>
            <person name="Hua S.X."/>
        </authorList>
    </citation>
    <scope>NUCLEOTIDE SEQUENCE [LARGE SCALE GENOMIC DNA]</scope>
    <source>
        <strain evidence="2 3">MAFF 305830</strain>
    </source>
</reference>
<reference evidence="3" key="2">
    <citation type="submission" date="2015-01" db="EMBL/GenBank/DDBJ databases">
        <title>Evolutionary Origins and Diversification of the Mycorrhizal Mutualists.</title>
        <authorList>
            <consortium name="DOE Joint Genome Institute"/>
            <consortium name="Mycorrhizal Genomics Consortium"/>
            <person name="Kohler A."/>
            <person name="Kuo A."/>
            <person name="Nagy L.G."/>
            <person name="Floudas D."/>
            <person name="Copeland A."/>
            <person name="Barry K.W."/>
            <person name="Cichocki N."/>
            <person name="Veneault-Fourrey C."/>
            <person name="LaButti K."/>
            <person name="Lindquist E.A."/>
            <person name="Lipzen A."/>
            <person name="Lundell T."/>
            <person name="Morin E."/>
            <person name="Murat C."/>
            <person name="Riley R."/>
            <person name="Ohm R."/>
            <person name="Sun H."/>
            <person name="Tunlid A."/>
            <person name="Henrissat B."/>
            <person name="Grigoriev I.V."/>
            <person name="Hibbett D.S."/>
            <person name="Martin F."/>
        </authorList>
    </citation>
    <scope>NUCLEOTIDE SEQUENCE [LARGE SCALE GENOMIC DNA]</scope>
    <source>
        <strain evidence="3">MAFF 305830</strain>
    </source>
</reference>
<evidence type="ECO:0000259" key="1">
    <source>
        <dbReference type="Pfam" id="PF01370"/>
    </source>
</evidence>
<dbReference type="Pfam" id="PF01370">
    <property type="entry name" value="Epimerase"/>
    <property type="match status" value="1"/>
</dbReference>
<evidence type="ECO:0000313" key="3">
    <source>
        <dbReference type="Proteomes" id="UP000054097"/>
    </source>
</evidence>
<protein>
    <recommendedName>
        <fullName evidence="1">NAD-dependent epimerase/dehydratase domain-containing protein</fullName>
    </recommendedName>
</protein>
<organism evidence="2 3">
    <name type="scientific">Serendipita vermifera MAFF 305830</name>
    <dbReference type="NCBI Taxonomy" id="933852"/>
    <lineage>
        <taxon>Eukaryota</taxon>
        <taxon>Fungi</taxon>
        <taxon>Dikarya</taxon>
        <taxon>Basidiomycota</taxon>
        <taxon>Agaricomycotina</taxon>
        <taxon>Agaricomycetes</taxon>
        <taxon>Sebacinales</taxon>
        <taxon>Serendipitaceae</taxon>
        <taxon>Serendipita</taxon>
    </lineage>
</organism>
<dbReference type="OrthoDB" id="275457at2759"/>